<name>A0A653HC75_9CAUD</name>
<proteinExistence type="predicted"/>
<reference evidence="2" key="1">
    <citation type="submission" date="2019-08" db="EMBL/GenBank/DDBJ databases">
        <authorList>
            <person name="Petit M.-A."/>
            <person name="Lossouarn J."/>
        </authorList>
    </citation>
    <scope>NUCLEOTIDE SEQUENCE [LARGE SCALE GENOMIC DNA]</scope>
</reference>
<organism evidence="1 2">
    <name type="scientific">Escherichia phage rV5_ev146</name>
    <dbReference type="NCBI Taxonomy" id="2695844"/>
    <lineage>
        <taxon>Viruses</taxon>
        <taxon>Duplodnaviria</taxon>
        <taxon>Heunggongvirae</taxon>
        <taxon>Uroviricota</taxon>
        <taxon>Caudoviricetes</taxon>
        <taxon>Vequintavirinae</taxon>
        <taxon>Vequintavirus</taxon>
        <taxon>Vequintavirus rV5ev146</taxon>
    </lineage>
</organism>
<evidence type="ECO:0000313" key="2">
    <source>
        <dbReference type="Proteomes" id="UP000425947"/>
    </source>
</evidence>
<accession>A0A653HC75</accession>
<dbReference type="EMBL" id="LR699804">
    <property type="protein sequence ID" value="VVG93943.1"/>
    <property type="molecule type" value="Genomic_DNA"/>
</dbReference>
<dbReference type="Proteomes" id="UP000425947">
    <property type="component" value="Chromosome"/>
</dbReference>
<keyword evidence="2" id="KW-1185">Reference proteome</keyword>
<evidence type="ECO:0000313" key="1">
    <source>
        <dbReference type="EMBL" id="VVG93943.1"/>
    </source>
</evidence>
<protein>
    <submittedName>
        <fullName evidence="1">Phage protein</fullName>
    </submittedName>
</protein>
<sequence length="41" mass="5049">MKRLDQLKLVQYMAYRILEVQKGSKKEVCEKAYKIFTRKKR</sequence>